<dbReference type="KEGG" id="crq:GCK72_022433"/>
<dbReference type="Proteomes" id="UP000483820">
    <property type="component" value="Chromosome X"/>
</dbReference>
<keyword evidence="1" id="KW-0812">Transmembrane</keyword>
<proteinExistence type="predicted"/>
<organism evidence="2 3">
    <name type="scientific">Caenorhabditis remanei</name>
    <name type="common">Caenorhabditis vulgaris</name>
    <dbReference type="NCBI Taxonomy" id="31234"/>
    <lineage>
        <taxon>Eukaryota</taxon>
        <taxon>Metazoa</taxon>
        <taxon>Ecdysozoa</taxon>
        <taxon>Nematoda</taxon>
        <taxon>Chromadorea</taxon>
        <taxon>Rhabditida</taxon>
        <taxon>Rhabditina</taxon>
        <taxon>Rhabditomorpha</taxon>
        <taxon>Rhabditoidea</taxon>
        <taxon>Rhabditidae</taxon>
        <taxon>Peloderinae</taxon>
        <taxon>Caenorhabditis</taxon>
    </lineage>
</organism>
<dbReference type="RefSeq" id="XP_053578388.1">
    <property type="nucleotide sequence ID" value="XM_053734822.1"/>
</dbReference>
<comment type="caution">
    <text evidence="2">The sequence shown here is derived from an EMBL/GenBank/DDBJ whole genome shotgun (WGS) entry which is preliminary data.</text>
</comment>
<feature type="transmembrane region" description="Helical" evidence="1">
    <location>
        <begin position="83"/>
        <end position="103"/>
    </location>
</feature>
<gene>
    <name evidence="2" type="ORF">GCK72_022433</name>
</gene>
<evidence type="ECO:0000256" key="1">
    <source>
        <dbReference type="SAM" id="Phobius"/>
    </source>
</evidence>
<dbReference type="CTD" id="78777433"/>
<keyword evidence="1" id="KW-1133">Transmembrane helix</keyword>
<reference evidence="2 3" key="1">
    <citation type="submission" date="2019-12" db="EMBL/GenBank/DDBJ databases">
        <title>Chromosome-level assembly of the Caenorhabditis remanei genome.</title>
        <authorList>
            <person name="Teterina A.A."/>
            <person name="Willis J.H."/>
            <person name="Phillips P.C."/>
        </authorList>
    </citation>
    <scope>NUCLEOTIDE SEQUENCE [LARGE SCALE GENOMIC DNA]</scope>
    <source>
        <strain evidence="2 3">PX506</strain>
        <tissue evidence="2">Whole organism</tissue>
    </source>
</reference>
<dbReference type="EMBL" id="WUAV01000006">
    <property type="protein sequence ID" value="KAF1745983.1"/>
    <property type="molecule type" value="Genomic_DNA"/>
</dbReference>
<keyword evidence="1" id="KW-0472">Membrane</keyword>
<accession>A0A6A5FTV8</accession>
<evidence type="ECO:0000313" key="3">
    <source>
        <dbReference type="Proteomes" id="UP000483820"/>
    </source>
</evidence>
<name>A0A6A5FTV8_CAERE</name>
<dbReference type="GeneID" id="78777433"/>
<dbReference type="AlphaFoldDB" id="A0A6A5FTV8"/>
<protein>
    <submittedName>
        <fullName evidence="2">Uncharacterized protein</fullName>
    </submittedName>
</protein>
<evidence type="ECO:0000313" key="2">
    <source>
        <dbReference type="EMBL" id="KAF1745983.1"/>
    </source>
</evidence>
<sequence>MTHQFQIHGKDTFWIDLAPPTSDPMEQEEVRRYSHETLGDKHSFLEKCEERNWEFSIFQRSQFAIMGIIEEINRFIKTRWPTFIIIARIVLLLTHIIIPWYWVYDHSKKHSSLNHRYPLYKSRSPTTWY</sequence>